<feature type="transmembrane region" description="Helical" evidence="11">
    <location>
        <begin position="150"/>
        <end position="167"/>
    </location>
</feature>
<dbReference type="Gene3D" id="3.40.50.300">
    <property type="entry name" value="P-loop containing nucleotide triphosphate hydrolases"/>
    <property type="match status" value="1"/>
</dbReference>
<keyword evidence="9 11" id="KW-0472">Membrane</keyword>
<feature type="transmembrane region" description="Helical" evidence="11">
    <location>
        <begin position="238"/>
        <end position="259"/>
    </location>
</feature>
<keyword evidence="5 11" id="KW-0812">Transmembrane</keyword>
<dbReference type="AlphaFoldDB" id="A0A1H9UTZ1"/>
<dbReference type="InterPro" id="IPR027417">
    <property type="entry name" value="P-loop_NTPase"/>
</dbReference>
<dbReference type="InterPro" id="IPR003439">
    <property type="entry name" value="ABC_transporter-like_ATP-bd"/>
</dbReference>
<gene>
    <name evidence="14" type="ORF">SAMN05661109_01926</name>
</gene>
<proteinExistence type="inferred from homology"/>
<evidence type="ECO:0000313" key="14">
    <source>
        <dbReference type="EMBL" id="SES12882.1"/>
    </source>
</evidence>
<evidence type="ECO:0000256" key="8">
    <source>
        <dbReference type="ARBA" id="ARBA00022989"/>
    </source>
</evidence>
<dbReference type="GO" id="GO:0140359">
    <property type="term" value="F:ABC-type transporter activity"/>
    <property type="evidence" value="ECO:0007669"/>
    <property type="project" value="InterPro"/>
</dbReference>
<accession>A0A1H9UTZ1</accession>
<evidence type="ECO:0000256" key="6">
    <source>
        <dbReference type="ARBA" id="ARBA00022741"/>
    </source>
</evidence>
<keyword evidence="3" id="KW-1003">Cell membrane</keyword>
<feature type="transmembrane region" description="Helical" evidence="11">
    <location>
        <begin position="51"/>
        <end position="70"/>
    </location>
</feature>
<organism evidence="14 15">
    <name type="scientific">Corynebacterium cystitidis DSM 20524</name>
    <dbReference type="NCBI Taxonomy" id="1121357"/>
    <lineage>
        <taxon>Bacteria</taxon>
        <taxon>Bacillati</taxon>
        <taxon>Actinomycetota</taxon>
        <taxon>Actinomycetes</taxon>
        <taxon>Mycobacteriales</taxon>
        <taxon>Corynebacteriaceae</taxon>
        <taxon>Corynebacterium</taxon>
    </lineage>
</organism>
<dbReference type="Pfam" id="PF00664">
    <property type="entry name" value="ABC_membrane"/>
    <property type="match status" value="1"/>
</dbReference>
<comment type="subcellular location">
    <subcellularLocation>
        <location evidence="1">Cell inner membrane</location>
        <topology evidence="1">Multi-pass membrane protein</topology>
    </subcellularLocation>
</comment>
<keyword evidence="4" id="KW-0997">Cell inner membrane</keyword>
<feature type="transmembrane region" description="Helical" evidence="11">
    <location>
        <begin position="16"/>
        <end position="39"/>
    </location>
</feature>
<dbReference type="FunFam" id="3.40.50.300:FF:000221">
    <property type="entry name" value="Multidrug ABC transporter ATP-binding protein"/>
    <property type="match status" value="1"/>
</dbReference>
<dbReference type="EMBL" id="FOGQ01000009">
    <property type="protein sequence ID" value="SES12882.1"/>
    <property type="molecule type" value="Genomic_DNA"/>
</dbReference>
<dbReference type="GO" id="GO:0016887">
    <property type="term" value="F:ATP hydrolysis activity"/>
    <property type="evidence" value="ECO:0007669"/>
    <property type="project" value="InterPro"/>
</dbReference>
<evidence type="ECO:0000256" key="9">
    <source>
        <dbReference type="ARBA" id="ARBA00023136"/>
    </source>
</evidence>
<evidence type="ECO:0000256" key="7">
    <source>
        <dbReference type="ARBA" id="ARBA00022840"/>
    </source>
</evidence>
<feature type="transmembrane region" description="Helical" evidence="11">
    <location>
        <begin position="126"/>
        <end position="144"/>
    </location>
</feature>
<dbReference type="PROSITE" id="PS00211">
    <property type="entry name" value="ABC_TRANSPORTER_1"/>
    <property type="match status" value="1"/>
</dbReference>
<reference evidence="15" key="1">
    <citation type="submission" date="2016-10" db="EMBL/GenBank/DDBJ databases">
        <authorList>
            <person name="Varghese N."/>
            <person name="Submissions S."/>
        </authorList>
    </citation>
    <scope>NUCLEOTIDE SEQUENCE [LARGE SCALE GENOMIC DNA]</scope>
    <source>
        <strain evidence="15">DSM 20524</strain>
    </source>
</reference>
<evidence type="ECO:0000256" key="2">
    <source>
        <dbReference type="ARBA" id="ARBA00022448"/>
    </source>
</evidence>
<evidence type="ECO:0000256" key="1">
    <source>
        <dbReference type="ARBA" id="ARBA00004429"/>
    </source>
</evidence>
<evidence type="ECO:0000256" key="10">
    <source>
        <dbReference type="ARBA" id="ARBA00023455"/>
    </source>
</evidence>
<evidence type="ECO:0000256" key="11">
    <source>
        <dbReference type="SAM" id="Phobius"/>
    </source>
</evidence>
<dbReference type="PANTHER" id="PTHR24221:SF397">
    <property type="entry name" value="ABC TRANSPORTER, ATP-BINDING TRANSMEMBRANE PROTEIN"/>
    <property type="match status" value="1"/>
</dbReference>
<evidence type="ECO:0000313" key="15">
    <source>
        <dbReference type="Proteomes" id="UP000198929"/>
    </source>
</evidence>
<comment type="similarity">
    <text evidence="10">Belongs to the ABC transporter superfamily. Siderophore-Fe(3+) uptake transporter (SIUT) (TC 3.A.1.21) family.</text>
</comment>
<dbReference type="InterPro" id="IPR003593">
    <property type="entry name" value="AAA+_ATPase"/>
</dbReference>
<dbReference type="SMART" id="SM00382">
    <property type="entry name" value="AAA"/>
    <property type="match status" value="1"/>
</dbReference>
<keyword evidence="7 14" id="KW-0067">ATP-binding</keyword>
<dbReference type="InterPro" id="IPR011527">
    <property type="entry name" value="ABC1_TM_dom"/>
</dbReference>
<dbReference type="SUPFAM" id="SSF52540">
    <property type="entry name" value="P-loop containing nucleoside triphosphate hydrolases"/>
    <property type="match status" value="1"/>
</dbReference>
<dbReference type="InterPro" id="IPR017871">
    <property type="entry name" value="ABC_transporter-like_CS"/>
</dbReference>
<dbReference type="GO" id="GO:0034040">
    <property type="term" value="F:ATPase-coupled lipid transmembrane transporter activity"/>
    <property type="evidence" value="ECO:0007669"/>
    <property type="project" value="TreeGrafter"/>
</dbReference>
<dbReference type="PANTHER" id="PTHR24221">
    <property type="entry name" value="ATP-BINDING CASSETTE SUB-FAMILY B"/>
    <property type="match status" value="1"/>
</dbReference>
<evidence type="ECO:0000256" key="5">
    <source>
        <dbReference type="ARBA" id="ARBA00022692"/>
    </source>
</evidence>
<dbReference type="Proteomes" id="UP000198929">
    <property type="component" value="Unassembled WGS sequence"/>
</dbReference>
<protein>
    <submittedName>
        <fullName evidence="14">ATP-binding cassette, subfamily B</fullName>
    </submittedName>
</protein>
<dbReference type="RefSeq" id="WP_092259787.1">
    <property type="nucleotide sequence ID" value="NZ_CP047199.1"/>
</dbReference>
<feature type="domain" description="ABC transmembrane type-1" evidence="13">
    <location>
        <begin position="21"/>
        <end position="294"/>
    </location>
</feature>
<sequence>MWDVLKRVVDEREIKIMVYWSAVSAALQGITLSLLIPFLRALYAREEATNWLIAVVVCGVITFTVEALALRHSNKVSVYYVCDTMLQRVSNKVLNLPLGWFSAANQAKVATTNTTHVSTLSHLGQMLIPQLTSAFIVPIVLVIAVLFFDWRLSVIMLAAVLPLWLVWKSMRVSITRSNEVSTTAAVSAAARLVEFARLQPVLRAVGVAGSWQPVISAVDADTKAAAQAMKIQGRPAQFFLIIVNAVFAVVLACGVAFVFRGSMEPVVFVVILATVARTTFPLAQASLLAGELDNTTVAASSVAEILDTDTLPEPSVPASPANSDVVLADVSFSYEERQILHQLSLTAPAGEMTAIVGPSGSGKTTILRLIARFWDVNSGSVKVGGVNVKDMPHDQLMGMVSMVFQDVYLFNTTIRENLRIARPDATDEELQEAARRARLDVAIEALPHGWDTQVGPAGLSLSGGERQRVAIARAFIKDAPILLLDEITSALDGENESAIAEVITELAKGRTVIVVAHRLNTIRNADSIYVLGVGKDGAYVAQHGTSAELSKQPGPFRDFKESSQAVTRWQIKS</sequence>
<keyword evidence="15" id="KW-1185">Reference proteome</keyword>
<feature type="domain" description="ABC transporter" evidence="12">
    <location>
        <begin position="325"/>
        <end position="562"/>
    </location>
</feature>
<dbReference type="PROSITE" id="PS50929">
    <property type="entry name" value="ABC_TM1F"/>
    <property type="match status" value="1"/>
</dbReference>
<evidence type="ECO:0000256" key="3">
    <source>
        <dbReference type="ARBA" id="ARBA00022475"/>
    </source>
</evidence>
<dbReference type="GO" id="GO:0005524">
    <property type="term" value="F:ATP binding"/>
    <property type="evidence" value="ECO:0007669"/>
    <property type="project" value="UniProtKB-KW"/>
</dbReference>
<dbReference type="Gene3D" id="1.20.1560.10">
    <property type="entry name" value="ABC transporter type 1, transmembrane domain"/>
    <property type="match status" value="2"/>
</dbReference>
<dbReference type="PROSITE" id="PS50893">
    <property type="entry name" value="ABC_TRANSPORTER_2"/>
    <property type="match status" value="1"/>
</dbReference>
<evidence type="ECO:0000259" key="12">
    <source>
        <dbReference type="PROSITE" id="PS50893"/>
    </source>
</evidence>
<dbReference type="InterPro" id="IPR036640">
    <property type="entry name" value="ABC1_TM_sf"/>
</dbReference>
<dbReference type="GO" id="GO:0005886">
    <property type="term" value="C:plasma membrane"/>
    <property type="evidence" value="ECO:0007669"/>
    <property type="project" value="UniProtKB-SubCell"/>
</dbReference>
<dbReference type="SUPFAM" id="SSF90123">
    <property type="entry name" value="ABC transporter transmembrane region"/>
    <property type="match status" value="1"/>
</dbReference>
<dbReference type="InterPro" id="IPR039421">
    <property type="entry name" value="Type_1_exporter"/>
</dbReference>
<keyword evidence="6" id="KW-0547">Nucleotide-binding</keyword>
<keyword evidence="2" id="KW-0813">Transport</keyword>
<name>A0A1H9UTZ1_9CORY</name>
<evidence type="ECO:0000256" key="4">
    <source>
        <dbReference type="ARBA" id="ARBA00022519"/>
    </source>
</evidence>
<evidence type="ECO:0000259" key="13">
    <source>
        <dbReference type="PROSITE" id="PS50929"/>
    </source>
</evidence>
<dbReference type="Pfam" id="PF00005">
    <property type="entry name" value="ABC_tran"/>
    <property type="match status" value="1"/>
</dbReference>
<keyword evidence="8 11" id="KW-1133">Transmembrane helix</keyword>
<dbReference type="STRING" id="1121357.SAMN05661109_01926"/>